<comment type="caution">
    <text evidence="2">The sequence shown here is derived from an EMBL/GenBank/DDBJ whole genome shotgun (WGS) entry which is preliminary data.</text>
</comment>
<protein>
    <submittedName>
        <fullName evidence="2">Uncharacterized protein</fullName>
    </submittedName>
</protein>
<evidence type="ECO:0000313" key="3">
    <source>
        <dbReference type="Proteomes" id="UP000050360"/>
    </source>
</evidence>
<keyword evidence="1" id="KW-0812">Transmembrane</keyword>
<evidence type="ECO:0000256" key="1">
    <source>
        <dbReference type="SAM" id="Phobius"/>
    </source>
</evidence>
<keyword evidence="1" id="KW-0472">Membrane</keyword>
<feature type="transmembrane region" description="Helical" evidence="1">
    <location>
        <begin position="41"/>
        <end position="62"/>
    </location>
</feature>
<evidence type="ECO:0000313" key="2">
    <source>
        <dbReference type="EMBL" id="KPQ44549.1"/>
    </source>
</evidence>
<dbReference type="EMBL" id="LKCM01000076">
    <property type="protein sequence ID" value="KPQ44549.1"/>
    <property type="molecule type" value="Genomic_DNA"/>
</dbReference>
<feature type="transmembrane region" description="Helical" evidence="1">
    <location>
        <begin position="74"/>
        <end position="92"/>
    </location>
</feature>
<gene>
    <name evidence="2" type="ORF">MPEBLZ_00861</name>
</gene>
<sequence>MEQSITDFLSGLSKSITQGFIERGGIGNSIEEGIKKSRKKLFITAVAISLAATGFFLTFWGIASAIDAMFTMRGLGFVLTGLIGILAGALVYKR</sequence>
<accession>A0A0P8A8I5</accession>
<name>A0A0P8A8I5_9EURY</name>
<organism evidence="2 3">
    <name type="scientific">Candidatus Methanoperedens nitratireducens</name>
    <dbReference type="NCBI Taxonomy" id="1392998"/>
    <lineage>
        <taxon>Archaea</taxon>
        <taxon>Methanobacteriati</taxon>
        <taxon>Methanobacteriota</taxon>
        <taxon>Stenosarchaea group</taxon>
        <taxon>Methanomicrobia</taxon>
        <taxon>Methanosarcinales</taxon>
        <taxon>ANME-2 cluster</taxon>
        <taxon>Candidatus Methanoperedentaceae</taxon>
        <taxon>Candidatus Methanoperedens</taxon>
    </lineage>
</organism>
<dbReference type="AlphaFoldDB" id="A0A0P8A8I5"/>
<reference evidence="2 3" key="1">
    <citation type="submission" date="2015-09" db="EMBL/GenBank/DDBJ databases">
        <title>A metagenomics-based metabolic model of nitrate-dependent anaerobic oxidation of methane by Methanoperedens-like archaea.</title>
        <authorList>
            <person name="Arshad A."/>
            <person name="Speth D.R."/>
            <person name="De Graaf R.M."/>
            <person name="Op Den Camp H.J."/>
            <person name="Jetten M.S."/>
            <person name="Welte C.U."/>
        </authorList>
    </citation>
    <scope>NUCLEOTIDE SEQUENCE [LARGE SCALE GENOMIC DNA]</scope>
</reference>
<proteinExistence type="predicted"/>
<keyword evidence="1" id="KW-1133">Transmembrane helix</keyword>
<dbReference type="Proteomes" id="UP000050360">
    <property type="component" value="Unassembled WGS sequence"/>
</dbReference>